<feature type="transmembrane region" description="Helical" evidence="1">
    <location>
        <begin position="369"/>
        <end position="390"/>
    </location>
</feature>
<gene>
    <name evidence="2" type="ORF">HKN21_00550</name>
</gene>
<keyword evidence="1" id="KW-0472">Membrane</keyword>
<keyword evidence="1" id="KW-0812">Transmembrane</keyword>
<feature type="transmembrane region" description="Helical" evidence="1">
    <location>
        <begin position="311"/>
        <end position="329"/>
    </location>
</feature>
<feature type="transmembrane region" description="Helical" evidence="1">
    <location>
        <begin position="454"/>
        <end position="472"/>
    </location>
</feature>
<keyword evidence="1" id="KW-1133">Transmembrane helix</keyword>
<feature type="transmembrane region" description="Helical" evidence="1">
    <location>
        <begin position="55"/>
        <end position="77"/>
    </location>
</feature>
<proteinExistence type="predicted"/>
<feature type="transmembrane region" description="Helical" evidence="1">
    <location>
        <begin position="422"/>
        <end position="442"/>
    </location>
</feature>
<protein>
    <recommendedName>
        <fullName evidence="4">Glycosyltransferase RgtA/B/C/D-like domain-containing protein</fullName>
    </recommendedName>
</protein>
<sequence length="645" mass="70696">MALVWTVNRRLVGLAATVSVLLSVGAWILSRKIPLPPPPDISFISTYGVVDNRRVLLGFGLLVIAALAGPILARIFLCRSRWFAMAKSTAVEPKGFRFEKRHLLLVVLITVLAFLFLGSWVAHAPLNGHELVHLGYLNEVSHGRVLNVDTRVTYGPLLGYSIYGFMKATSFDLVGFRKYWNFVTFLTLSVLLLLLYGHLRHRFLILLFLAYALVHTTTRYHLPGPDGLPIGTWGWANLLRHGIFPIAILWLWTPLHQGTRWWPRVVLGALPLLAGAYYQELGTIGALTAAVLLIVASGGDWKILLKRDLPLVFGGALLAFLVISAPAIVKGELGTFFDATWRAPSLFLQGAGNLPYPSLLSGEVSRIEALPYFLVPGAILILLAVTAGLVLAGKNRVGIVFCLLCYATFSYLTVLIRGDASHLANIMIAPLLAFTLLADQVFNSIKPTPSKRAVLIAAVGFLVPLVLGKPGIGMPMKALAGRALHPTPEIKAGWEEMSLDRGKIITPKGAWYEALDFGESDPRAIKLIRGLCKNDEAVVFGPVASLYYYLADVPAGIPYTDFSSQAQTLKDREIVNTAFGESKPKFVFMVPAEVEAVKGRKIPGYRMLGYTAGLFVVQRDDLDPQVAYSTGLIDLSYQEAIERNR</sequence>
<comment type="caution">
    <text evidence="2">The sequence shown here is derived from an EMBL/GenBank/DDBJ whole genome shotgun (WGS) entry which is preliminary data.</text>
</comment>
<evidence type="ECO:0000256" key="1">
    <source>
        <dbReference type="SAM" id="Phobius"/>
    </source>
</evidence>
<evidence type="ECO:0000313" key="3">
    <source>
        <dbReference type="Proteomes" id="UP000547674"/>
    </source>
</evidence>
<feature type="transmembrane region" description="Helical" evidence="1">
    <location>
        <begin position="234"/>
        <end position="252"/>
    </location>
</feature>
<accession>A0A7Y2E4V0</accession>
<evidence type="ECO:0008006" key="4">
    <source>
        <dbReference type="Google" id="ProtNLM"/>
    </source>
</evidence>
<dbReference type="Proteomes" id="UP000547674">
    <property type="component" value="Unassembled WGS sequence"/>
</dbReference>
<feature type="transmembrane region" description="Helical" evidence="1">
    <location>
        <begin position="284"/>
        <end position="304"/>
    </location>
</feature>
<name>A0A7Y2E4V0_UNCEI</name>
<feature type="transmembrane region" description="Helical" evidence="1">
    <location>
        <begin position="261"/>
        <end position="278"/>
    </location>
</feature>
<feature type="transmembrane region" description="Helical" evidence="1">
    <location>
        <begin position="103"/>
        <end position="122"/>
    </location>
</feature>
<feature type="transmembrane region" description="Helical" evidence="1">
    <location>
        <begin position="179"/>
        <end position="196"/>
    </location>
</feature>
<reference evidence="2 3" key="1">
    <citation type="submission" date="2020-03" db="EMBL/GenBank/DDBJ databases">
        <title>Metabolic flexibility allows generalist bacteria to become dominant in a frequently disturbed ecosystem.</title>
        <authorList>
            <person name="Chen Y.-J."/>
            <person name="Leung P.M."/>
            <person name="Bay S.K."/>
            <person name="Hugenholtz P."/>
            <person name="Kessler A.J."/>
            <person name="Shelley G."/>
            <person name="Waite D.W."/>
            <person name="Cook P.L."/>
            <person name="Greening C."/>
        </authorList>
    </citation>
    <scope>NUCLEOTIDE SEQUENCE [LARGE SCALE GENOMIC DNA]</scope>
    <source>
        <strain evidence="2">SS_bin_28</strain>
    </source>
</reference>
<evidence type="ECO:0000313" key="2">
    <source>
        <dbReference type="EMBL" id="NNF05223.1"/>
    </source>
</evidence>
<organism evidence="2 3">
    <name type="scientific">Eiseniibacteriota bacterium</name>
    <dbReference type="NCBI Taxonomy" id="2212470"/>
    <lineage>
        <taxon>Bacteria</taxon>
        <taxon>Candidatus Eiseniibacteriota</taxon>
    </lineage>
</organism>
<dbReference type="AlphaFoldDB" id="A0A7Y2E4V0"/>
<dbReference type="EMBL" id="JABDJR010000015">
    <property type="protein sequence ID" value="NNF05223.1"/>
    <property type="molecule type" value="Genomic_DNA"/>
</dbReference>
<feature type="transmembrane region" description="Helical" evidence="1">
    <location>
        <begin position="397"/>
        <end position="416"/>
    </location>
</feature>
<feature type="transmembrane region" description="Helical" evidence="1">
    <location>
        <begin position="203"/>
        <end position="222"/>
    </location>
</feature>